<dbReference type="HOGENOM" id="CLU_758875_0_0_1"/>
<dbReference type="Proteomes" id="UP000016923">
    <property type="component" value="Unassembled WGS sequence"/>
</dbReference>
<dbReference type="EMBL" id="KE148146">
    <property type="protein sequence ID" value="EPE09863.1"/>
    <property type="molecule type" value="Genomic_DNA"/>
</dbReference>
<evidence type="ECO:0000313" key="1">
    <source>
        <dbReference type="EMBL" id="EPE09863.1"/>
    </source>
</evidence>
<keyword evidence="2" id="KW-1185">Reference proteome</keyword>
<name>S3CT60_OPHP1</name>
<organism evidence="1 2">
    <name type="scientific">Ophiostoma piceae (strain UAMH 11346)</name>
    <name type="common">Sap stain fungus</name>
    <dbReference type="NCBI Taxonomy" id="1262450"/>
    <lineage>
        <taxon>Eukaryota</taxon>
        <taxon>Fungi</taxon>
        <taxon>Dikarya</taxon>
        <taxon>Ascomycota</taxon>
        <taxon>Pezizomycotina</taxon>
        <taxon>Sordariomycetes</taxon>
        <taxon>Sordariomycetidae</taxon>
        <taxon>Ophiostomatales</taxon>
        <taxon>Ophiostomataceae</taxon>
        <taxon>Ophiostoma</taxon>
    </lineage>
</organism>
<protein>
    <submittedName>
        <fullName evidence="1">Uncharacterized protein</fullName>
    </submittedName>
</protein>
<evidence type="ECO:0000313" key="2">
    <source>
        <dbReference type="Proteomes" id="UP000016923"/>
    </source>
</evidence>
<reference evidence="1 2" key="1">
    <citation type="journal article" date="2013" name="BMC Genomics">
        <title>The genome and transcriptome of the pine saprophyte Ophiostoma piceae, and a comparison with the bark beetle-associated pine pathogen Grosmannia clavigera.</title>
        <authorList>
            <person name="Haridas S."/>
            <person name="Wang Y."/>
            <person name="Lim L."/>
            <person name="Massoumi Alamouti S."/>
            <person name="Jackman S."/>
            <person name="Docking R."/>
            <person name="Robertson G."/>
            <person name="Birol I."/>
            <person name="Bohlmann J."/>
            <person name="Breuil C."/>
        </authorList>
    </citation>
    <scope>NUCLEOTIDE SEQUENCE [LARGE SCALE GENOMIC DNA]</scope>
    <source>
        <strain evidence="1 2">UAMH 11346</strain>
    </source>
</reference>
<dbReference type="VEuPathDB" id="FungiDB:F503_04958"/>
<proteinExistence type="predicted"/>
<gene>
    <name evidence="1" type="ORF">F503_04958</name>
</gene>
<accession>S3CT60</accession>
<sequence>MATSPAPATMARSILRRLALSILFVNGLKNSSQLVRPVSRISSWPNVGPGLISRTNSLPIATSATSTPVPPLPYYQINKHASLEDLSSFRLAAFYLPVYNDEGDEPPGAAQSSRAPSEFGFEHTGLDVSGESYAIAPGMPAQPLSLALLREPPDFLHIQDVHNGSSTGTAGPSLTARLNSYTQSSSSEFDQAPTMAAVASPVQSASASASRHSLDSAESVSPLNMNTFSVRVPAHGAAASAASSVSSELSDGTADHVHAVGGHEHEPVQLEQEELLMGHILAPGVPLSTEPAPDYASSLSISRPPSPLAVPSTLAGFMGVRPKLGTWPLERSTGIKRRLSGLGQEYLKRVRTEHRHGSDAAMVAS</sequence>
<dbReference type="AlphaFoldDB" id="S3CT60"/>